<name>A0A7T0FZ88_9BACT</name>
<evidence type="ECO:0000313" key="3">
    <source>
        <dbReference type="Proteomes" id="UP000594688"/>
    </source>
</evidence>
<dbReference type="InterPro" id="IPR010686">
    <property type="entry name" value="OBAP-like"/>
</dbReference>
<keyword evidence="1" id="KW-0732">Signal</keyword>
<protein>
    <submittedName>
        <fullName evidence="2">OBAP family protein</fullName>
    </submittedName>
</protein>
<dbReference type="PANTHER" id="PTHR31360:SF0">
    <property type="entry name" value="OIL BODY-ASSOCIATED PROTEIN 1B"/>
    <property type="match status" value="1"/>
</dbReference>
<accession>A0A7T0FZ88</accession>
<feature type="chain" id="PRO_5032543446" evidence="1">
    <location>
        <begin position="26"/>
        <end position="218"/>
    </location>
</feature>
<reference evidence="2 3" key="1">
    <citation type="submission" date="2020-02" db="EMBL/GenBank/DDBJ databases">
        <title>Genomic and physiological characterization of two novel Nitrospinaceae genera.</title>
        <authorList>
            <person name="Mueller A.J."/>
            <person name="Jung M.-Y."/>
            <person name="Strachan C.R."/>
            <person name="Herbold C.W."/>
            <person name="Kirkegaard R.H."/>
            <person name="Daims H."/>
        </authorList>
    </citation>
    <scope>NUCLEOTIDE SEQUENCE [LARGE SCALE GENOMIC DNA]</scope>
    <source>
        <strain evidence="2">EB</strain>
    </source>
</reference>
<gene>
    <name evidence="2" type="ORF">G3M70_03850</name>
</gene>
<organism evidence="2 3">
    <name type="scientific">Candidatus Nitronauta litoralis</name>
    <dbReference type="NCBI Taxonomy" id="2705533"/>
    <lineage>
        <taxon>Bacteria</taxon>
        <taxon>Pseudomonadati</taxon>
        <taxon>Nitrospinota/Tectimicrobiota group</taxon>
        <taxon>Nitrospinota</taxon>
        <taxon>Nitrospinia</taxon>
        <taxon>Nitrospinales</taxon>
        <taxon>Nitrospinaceae</taxon>
        <taxon>Candidatus Nitronauta</taxon>
    </lineage>
</organism>
<evidence type="ECO:0000313" key="2">
    <source>
        <dbReference type="EMBL" id="QPJ61069.1"/>
    </source>
</evidence>
<proteinExistence type="predicted"/>
<dbReference type="KEGG" id="nli:G3M70_03850"/>
<evidence type="ECO:0000256" key="1">
    <source>
        <dbReference type="SAM" id="SignalP"/>
    </source>
</evidence>
<dbReference type="Proteomes" id="UP000594688">
    <property type="component" value="Chromosome"/>
</dbReference>
<dbReference type="EMBL" id="CP048685">
    <property type="protein sequence ID" value="QPJ61069.1"/>
    <property type="molecule type" value="Genomic_DNA"/>
</dbReference>
<dbReference type="Pfam" id="PF06884">
    <property type="entry name" value="DUF1264"/>
    <property type="match status" value="1"/>
</dbReference>
<sequence length="218" mass="23480">MFSKKNMMAGVALLAGIFSVSSAFAGDKPASPLDGYTIHVSAPHMMDGEVIGPFHHYCKPINSEIIQCILFESTDPNARMTEVEYMVSKKLARSAIPGWSHKQNWHDHKQEIETGRVAVHYPTDKETVKKIVEHVSDTDGIIFHLWPDGAPIPDGSVMIAQSVGHWEALHGGAAASSAPAHASAPSASSGSGSKGSVIKMLTDADYARIGVNETYKNR</sequence>
<dbReference type="AlphaFoldDB" id="A0A7T0FZ88"/>
<feature type="signal peptide" evidence="1">
    <location>
        <begin position="1"/>
        <end position="25"/>
    </location>
</feature>
<dbReference type="PANTHER" id="PTHR31360">
    <property type="match status" value="1"/>
</dbReference>